<keyword evidence="3" id="KW-1185">Reference proteome</keyword>
<feature type="region of interest" description="Disordered" evidence="1">
    <location>
        <begin position="1"/>
        <end position="34"/>
    </location>
</feature>
<comment type="caution">
    <text evidence="2">The sequence shown here is derived from an EMBL/GenBank/DDBJ whole genome shotgun (WGS) entry which is preliminary data.</text>
</comment>
<reference evidence="3" key="1">
    <citation type="journal article" date="2019" name="Int. J. Syst. Evol. Microbiol.">
        <title>The Global Catalogue of Microorganisms (GCM) 10K type strain sequencing project: providing services to taxonomists for standard genome sequencing and annotation.</title>
        <authorList>
            <consortium name="The Broad Institute Genomics Platform"/>
            <consortium name="The Broad Institute Genome Sequencing Center for Infectious Disease"/>
            <person name="Wu L."/>
            <person name="Ma J."/>
        </authorList>
    </citation>
    <scope>NUCLEOTIDE SEQUENCE [LARGE SCALE GENOMIC DNA]</scope>
    <source>
        <strain evidence="3">KACC 12649</strain>
    </source>
</reference>
<dbReference type="Proteomes" id="UP001596050">
    <property type="component" value="Unassembled WGS sequence"/>
</dbReference>
<accession>A0ABW0L2Q1</accession>
<dbReference type="PANTHER" id="PTHR35175">
    <property type="entry name" value="DUF1289 DOMAIN-CONTAINING PROTEIN"/>
    <property type="match status" value="1"/>
</dbReference>
<evidence type="ECO:0000313" key="3">
    <source>
        <dbReference type="Proteomes" id="UP001596050"/>
    </source>
</evidence>
<gene>
    <name evidence="2" type="ORF">ACFPN5_04360</name>
</gene>
<protein>
    <submittedName>
        <fullName evidence="2">DUF1289 domain-containing protein</fullName>
    </submittedName>
</protein>
<dbReference type="PANTHER" id="PTHR35175:SF2">
    <property type="entry name" value="DUF1289 DOMAIN-CONTAINING PROTEIN"/>
    <property type="match status" value="1"/>
</dbReference>
<name>A0ABW0L2Q1_9BURK</name>
<organism evidence="2 3">
    <name type="scientific">Massilia niabensis</name>
    <dbReference type="NCBI Taxonomy" id="544910"/>
    <lineage>
        <taxon>Bacteria</taxon>
        <taxon>Pseudomonadati</taxon>
        <taxon>Pseudomonadota</taxon>
        <taxon>Betaproteobacteria</taxon>
        <taxon>Burkholderiales</taxon>
        <taxon>Oxalobacteraceae</taxon>
        <taxon>Telluria group</taxon>
        <taxon>Massilia</taxon>
    </lineage>
</organism>
<proteinExistence type="predicted"/>
<evidence type="ECO:0000313" key="2">
    <source>
        <dbReference type="EMBL" id="MFC5459037.1"/>
    </source>
</evidence>
<dbReference type="InterPro" id="IPR010710">
    <property type="entry name" value="DUF1289"/>
</dbReference>
<dbReference type="RefSeq" id="WP_379780925.1">
    <property type="nucleotide sequence ID" value="NZ_JBHSMU010000004.1"/>
</dbReference>
<dbReference type="Pfam" id="PF06945">
    <property type="entry name" value="DUF1289"/>
    <property type="match status" value="1"/>
</dbReference>
<sequence>MDETSPGPAPGEPVPARAVGALPQRPVGPLPQRPDTPCVAVCSTTFDDICRGCGRTVAEVAHWVSMAPEQKEIVWQRILAQGYPRRNT</sequence>
<dbReference type="EMBL" id="JBHSMU010000004">
    <property type="protein sequence ID" value="MFC5459037.1"/>
    <property type="molecule type" value="Genomic_DNA"/>
</dbReference>
<evidence type="ECO:0000256" key="1">
    <source>
        <dbReference type="SAM" id="MobiDB-lite"/>
    </source>
</evidence>